<name>A0A828UDE1_ECOLX</name>
<accession>A0A828UDE1</accession>
<dbReference type="AlphaFoldDB" id="A0A828UDE1"/>
<sequence>MKIIKPGIFEVRASLVNPDKGEVIDVKSSFFDVKITGSVRDEFR</sequence>
<dbReference type="EMBL" id="AIFC01000012">
    <property type="protein sequence ID" value="EHU48181.1"/>
    <property type="molecule type" value="Genomic_DNA"/>
</dbReference>
<comment type="caution">
    <text evidence="1">The sequence shown here is derived from an EMBL/GenBank/DDBJ whole genome shotgun (WGS) entry which is preliminary data.</text>
</comment>
<proteinExistence type="predicted"/>
<evidence type="ECO:0000313" key="2">
    <source>
        <dbReference type="Proteomes" id="UP000005272"/>
    </source>
</evidence>
<protein>
    <submittedName>
        <fullName evidence="1">Uncharacterized protein</fullName>
    </submittedName>
</protein>
<organism evidence="1 2">
    <name type="scientific">Escherichia coli DEC2D</name>
    <dbReference type="NCBI Taxonomy" id="868141"/>
    <lineage>
        <taxon>Bacteria</taxon>
        <taxon>Pseudomonadati</taxon>
        <taxon>Pseudomonadota</taxon>
        <taxon>Gammaproteobacteria</taxon>
        <taxon>Enterobacterales</taxon>
        <taxon>Enterobacteriaceae</taxon>
        <taxon>Escherichia</taxon>
    </lineage>
</organism>
<reference evidence="1 2" key="1">
    <citation type="journal article" date="2012" name="J. Bacteriol.">
        <title>Draft Genome Sequences of the Diarrheagenic Escherichia coli Collection.</title>
        <authorList>
            <person name="Hazen T.H."/>
            <person name="Sahl J.W."/>
            <person name="Redman J.C."/>
            <person name="Morris C.R."/>
            <person name="Daugherty S.C."/>
            <person name="Chibucos M.C."/>
            <person name="Sengamalay N.A."/>
            <person name="Fraser-Liggett C.M."/>
            <person name="Steinsland H."/>
            <person name="Whittam T.S."/>
            <person name="Whittam B."/>
            <person name="Manning S.D."/>
            <person name="Rasko D.A."/>
        </authorList>
    </citation>
    <scope>NUCLEOTIDE SEQUENCE [LARGE SCALE GENOMIC DNA]</scope>
    <source>
        <strain evidence="1 2">DEC2D</strain>
    </source>
</reference>
<gene>
    <name evidence="1" type="ORF">ECDEC2D_0881</name>
</gene>
<evidence type="ECO:0000313" key="1">
    <source>
        <dbReference type="EMBL" id="EHU48181.1"/>
    </source>
</evidence>
<dbReference type="Proteomes" id="UP000005272">
    <property type="component" value="Unassembled WGS sequence"/>
</dbReference>